<dbReference type="EMBL" id="KV878896">
    <property type="protein sequence ID" value="OJJ84773.1"/>
    <property type="molecule type" value="Genomic_DNA"/>
</dbReference>
<dbReference type="OrthoDB" id="9876299at2759"/>
<evidence type="ECO:0000313" key="2">
    <source>
        <dbReference type="Proteomes" id="UP000184300"/>
    </source>
</evidence>
<dbReference type="VEuPathDB" id="FungiDB:ASPGLDRAFT_1471639"/>
<name>A0A1L9VLI5_ASPGL</name>
<sequence length="193" mass="20634">MPTYLILNSDQALPKSLYETLLRRANTTLLAATRYLTPEVSSSFFHLPKHDSSLVIPVKIDLLLRYDAAGAVRGFLFAGVTHVDAVVLQGGRGVWRGGSCGSCGNGVSGGVNGDVGKEGEYEEGLRRLFRQVRMFLERSRVVLLGSGTDVPGVRDVVMTEVGDVASFIHASDIPDGDGPESATDKVLQLIDGS</sequence>
<proteinExistence type="predicted"/>
<dbReference type="RefSeq" id="XP_022401471.1">
    <property type="nucleotide sequence ID" value="XM_022541911.1"/>
</dbReference>
<dbReference type="AlphaFoldDB" id="A0A1L9VLI5"/>
<accession>A0A1L9VLI5</accession>
<dbReference type="GeneID" id="34458172"/>
<organism evidence="1 2">
    <name type="scientific">Aspergillus glaucus CBS 516.65</name>
    <dbReference type="NCBI Taxonomy" id="1160497"/>
    <lineage>
        <taxon>Eukaryota</taxon>
        <taxon>Fungi</taxon>
        <taxon>Dikarya</taxon>
        <taxon>Ascomycota</taxon>
        <taxon>Pezizomycotina</taxon>
        <taxon>Eurotiomycetes</taxon>
        <taxon>Eurotiomycetidae</taxon>
        <taxon>Eurotiales</taxon>
        <taxon>Aspergillaceae</taxon>
        <taxon>Aspergillus</taxon>
        <taxon>Aspergillus subgen. Aspergillus</taxon>
    </lineage>
</organism>
<dbReference type="Proteomes" id="UP000184300">
    <property type="component" value="Unassembled WGS sequence"/>
</dbReference>
<gene>
    <name evidence="1" type="ORF">ASPGLDRAFT_1471639</name>
</gene>
<evidence type="ECO:0000313" key="1">
    <source>
        <dbReference type="EMBL" id="OJJ84773.1"/>
    </source>
</evidence>
<keyword evidence="2" id="KW-1185">Reference proteome</keyword>
<reference evidence="2" key="1">
    <citation type="journal article" date="2017" name="Genome Biol.">
        <title>Comparative genomics reveals high biological diversity and specific adaptations in the industrially and medically important fungal genus Aspergillus.</title>
        <authorList>
            <person name="de Vries R.P."/>
            <person name="Riley R."/>
            <person name="Wiebenga A."/>
            <person name="Aguilar-Osorio G."/>
            <person name="Amillis S."/>
            <person name="Uchima C.A."/>
            <person name="Anderluh G."/>
            <person name="Asadollahi M."/>
            <person name="Askin M."/>
            <person name="Barry K."/>
            <person name="Battaglia E."/>
            <person name="Bayram O."/>
            <person name="Benocci T."/>
            <person name="Braus-Stromeyer S.A."/>
            <person name="Caldana C."/>
            <person name="Canovas D."/>
            <person name="Cerqueira G.C."/>
            <person name="Chen F."/>
            <person name="Chen W."/>
            <person name="Choi C."/>
            <person name="Clum A."/>
            <person name="Dos Santos R.A."/>
            <person name="Damasio A.R."/>
            <person name="Diallinas G."/>
            <person name="Emri T."/>
            <person name="Fekete E."/>
            <person name="Flipphi M."/>
            <person name="Freyberg S."/>
            <person name="Gallo A."/>
            <person name="Gournas C."/>
            <person name="Habgood R."/>
            <person name="Hainaut M."/>
            <person name="Harispe M.L."/>
            <person name="Henrissat B."/>
            <person name="Hilden K.S."/>
            <person name="Hope R."/>
            <person name="Hossain A."/>
            <person name="Karabika E."/>
            <person name="Karaffa L."/>
            <person name="Karanyi Z."/>
            <person name="Krasevec N."/>
            <person name="Kuo A."/>
            <person name="Kusch H."/>
            <person name="LaButti K."/>
            <person name="Lagendijk E.L."/>
            <person name="Lapidus A."/>
            <person name="Levasseur A."/>
            <person name="Lindquist E."/>
            <person name="Lipzen A."/>
            <person name="Logrieco A.F."/>
            <person name="MacCabe A."/>
            <person name="Maekelae M.R."/>
            <person name="Malavazi I."/>
            <person name="Melin P."/>
            <person name="Meyer V."/>
            <person name="Mielnichuk N."/>
            <person name="Miskei M."/>
            <person name="Molnar A.P."/>
            <person name="Mule G."/>
            <person name="Ngan C.Y."/>
            <person name="Orejas M."/>
            <person name="Orosz E."/>
            <person name="Ouedraogo J.P."/>
            <person name="Overkamp K.M."/>
            <person name="Park H.-S."/>
            <person name="Perrone G."/>
            <person name="Piumi F."/>
            <person name="Punt P.J."/>
            <person name="Ram A.F."/>
            <person name="Ramon A."/>
            <person name="Rauscher S."/>
            <person name="Record E."/>
            <person name="Riano-Pachon D.M."/>
            <person name="Robert V."/>
            <person name="Roehrig J."/>
            <person name="Ruller R."/>
            <person name="Salamov A."/>
            <person name="Salih N.S."/>
            <person name="Samson R.A."/>
            <person name="Sandor E."/>
            <person name="Sanguinetti M."/>
            <person name="Schuetze T."/>
            <person name="Sepcic K."/>
            <person name="Shelest E."/>
            <person name="Sherlock G."/>
            <person name="Sophianopoulou V."/>
            <person name="Squina F.M."/>
            <person name="Sun H."/>
            <person name="Susca A."/>
            <person name="Todd R.B."/>
            <person name="Tsang A."/>
            <person name="Unkles S.E."/>
            <person name="van de Wiele N."/>
            <person name="van Rossen-Uffink D."/>
            <person name="Oliveira J.V."/>
            <person name="Vesth T.C."/>
            <person name="Visser J."/>
            <person name="Yu J.-H."/>
            <person name="Zhou M."/>
            <person name="Andersen M.R."/>
            <person name="Archer D.B."/>
            <person name="Baker S.E."/>
            <person name="Benoit I."/>
            <person name="Brakhage A.A."/>
            <person name="Braus G.H."/>
            <person name="Fischer R."/>
            <person name="Frisvad J.C."/>
            <person name="Goldman G.H."/>
            <person name="Houbraken J."/>
            <person name="Oakley B."/>
            <person name="Pocsi I."/>
            <person name="Scazzocchio C."/>
            <person name="Seiboth B."/>
            <person name="vanKuyk P.A."/>
            <person name="Wortman J."/>
            <person name="Dyer P.S."/>
            <person name="Grigoriev I.V."/>
        </authorList>
    </citation>
    <scope>NUCLEOTIDE SEQUENCE [LARGE SCALE GENOMIC DNA]</scope>
    <source>
        <strain evidence="2">CBS 516.65</strain>
    </source>
</reference>
<protein>
    <submittedName>
        <fullName evidence="1">Uncharacterized protein</fullName>
    </submittedName>
</protein>